<comment type="caution">
    <text evidence="2">The sequence shown here is derived from an EMBL/GenBank/DDBJ whole genome shotgun (WGS) entry which is preliminary data.</text>
</comment>
<organism evidence="2">
    <name type="scientific">bioreactor metagenome</name>
    <dbReference type="NCBI Taxonomy" id="1076179"/>
    <lineage>
        <taxon>unclassified sequences</taxon>
        <taxon>metagenomes</taxon>
        <taxon>ecological metagenomes</taxon>
    </lineage>
</organism>
<dbReference type="PROSITE" id="PS51257">
    <property type="entry name" value="PROKAR_LIPOPROTEIN"/>
    <property type="match status" value="1"/>
</dbReference>
<protein>
    <recommendedName>
        <fullName evidence="3">Lipoprotein</fullName>
    </recommendedName>
</protein>
<feature type="region of interest" description="Disordered" evidence="1">
    <location>
        <begin position="43"/>
        <end position="68"/>
    </location>
</feature>
<reference evidence="2" key="1">
    <citation type="submission" date="2019-08" db="EMBL/GenBank/DDBJ databases">
        <authorList>
            <person name="Kucharzyk K."/>
            <person name="Murdoch R.W."/>
            <person name="Higgins S."/>
            <person name="Loffler F."/>
        </authorList>
    </citation>
    <scope>NUCLEOTIDE SEQUENCE</scope>
</reference>
<evidence type="ECO:0000313" key="2">
    <source>
        <dbReference type="EMBL" id="MPM62969.1"/>
    </source>
</evidence>
<accession>A0A645BBW8</accession>
<dbReference type="AlphaFoldDB" id="A0A645BBW8"/>
<proteinExistence type="predicted"/>
<evidence type="ECO:0000256" key="1">
    <source>
        <dbReference type="SAM" id="MobiDB-lite"/>
    </source>
</evidence>
<sequence length="304" mass="34126">MWDALKIRNNLTKTIAKKMALVLFVMAITLAIVGCSPKPIEAIDSPPASNTPVSPEPKPAPVPHVETKSPRELELEEFLEKAPEISGLTKSISENKIVYNNEQGEYSGYYVEKTFFNGEQTDGVSLSVDVIKTIIDQKKEQGIAGSLSLPVDPNEGQIVGVEFQQNKTLNNMYFKNGFISIKSDSPIMVINSLYENDEIMRLPSSFDQGKTIDMTYFREENKNAVSGSLTFTVLENKVIDSNSNFPHQTLYTPFFGEYLCKIEGSMLMYKTLVTMDDLDNYFIHESDILKINDSLVFTMQKVVN</sequence>
<evidence type="ECO:0008006" key="3">
    <source>
        <dbReference type="Google" id="ProtNLM"/>
    </source>
</evidence>
<dbReference type="EMBL" id="VSSQ01019150">
    <property type="protein sequence ID" value="MPM62969.1"/>
    <property type="molecule type" value="Genomic_DNA"/>
</dbReference>
<name>A0A645BBW8_9ZZZZ</name>
<gene>
    <name evidence="2" type="ORF">SDC9_109847</name>
</gene>